<evidence type="ECO:0000313" key="1">
    <source>
        <dbReference type="EMBL" id="GAA6267502.1"/>
    </source>
</evidence>
<protein>
    <submittedName>
        <fullName evidence="1">Uncharacterized protein</fullName>
    </submittedName>
</protein>
<gene>
    <name evidence="1" type="ORF">F130042H8_05620</name>
</gene>
<proteinExistence type="predicted"/>
<comment type="caution">
    <text evidence="1">The sequence shown here is derived from an EMBL/GenBank/DDBJ whole genome shotgun (WGS) entry which is preliminary data.</text>
</comment>
<evidence type="ECO:0000313" key="2">
    <source>
        <dbReference type="Proteomes" id="UP001600894"/>
    </source>
</evidence>
<dbReference type="RefSeq" id="WP_390469218.1">
    <property type="nucleotide sequence ID" value="NZ_BAABXL010000001.1"/>
</dbReference>
<accession>A0ABQ0AU60</accession>
<dbReference type="EMBL" id="BAABXL010000001">
    <property type="protein sequence ID" value="GAA6267502.1"/>
    <property type="molecule type" value="Genomic_DNA"/>
</dbReference>
<organism evidence="1 2">
    <name type="scientific">Enterocloster alcoholdehydrogenati</name>
    <dbReference type="NCBI Taxonomy" id="2547410"/>
    <lineage>
        <taxon>Bacteria</taxon>
        <taxon>Bacillati</taxon>
        <taxon>Bacillota</taxon>
        <taxon>Clostridia</taxon>
        <taxon>Lachnospirales</taxon>
        <taxon>Lachnospiraceae</taxon>
        <taxon>Enterocloster</taxon>
    </lineage>
</organism>
<keyword evidence="2" id="KW-1185">Reference proteome</keyword>
<dbReference type="Proteomes" id="UP001600894">
    <property type="component" value="Unassembled WGS sequence"/>
</dbReference>
<name>A0ABQ0AU60_9FIRM</name>
<reference evidence="1 2" key="1">
    <citation type="submission" date="2024-04" db="EMBL/GenBank/DDBJ databases">
        <title>Defined microbial consortia suppress multidrug-resistant proinflammatory Enterobacteriaceae via ecological control.</title>
        <authorList>
            <person name="Furuichi M."/>
            <person name="Kawaguchi T."/>
            <person name="Pust M."/>
            <person name="Yasuma K."/>
            <person name="Plichta D."/>
            <person name="Hasegawa N."/>
            <person name="Ohya T."/>
            <person name="Bhattarai S."/>
            <person name="Sasajima S."/>
            <person name="Aoto Y."/>
            <person name="Tuganbaev T."/>
            <person name="Yaginuma M."/>
            <person name="Ueda M."/>
            <person name="Okahashi N."/>
            <person name="Amafuji K."/>
            <person name="Kiridooshi Y."/>
            <person name="Sugita K."/>
            <person name="Strazar M."/>
            <person name="Skelly A."/>
            <person name="Suda W."/>
            <person name="Hattori M."/>
            <person name="Nakamoto N."/>
            <person name="Caballero S."/>
            <person name="Norman J."/>
            <person name="Olle B."/>
            <person name="Tanoue T."/>
            <person name="Arita M."/>
            <person name="Bucci V."/>
            <person name="Atarashi K."/>
            <person name="Xavier R."/>
            <person name="Honda K."/>
        </authorList>
    </citation>
    <scope>NUCLEOTIDE SEQUENCE [LARGE SCALE GENOMIC DNA]</scope>
    <source>
        <strain evidence="2">f13</strain>
    </source>
</reference>
<sequence length="122" mass="14026">MKPKNFSELIAFIRQAPLGEHLPFENGVLQTYGGLPLRGNLYLDNHPALIYFITESGKISFSFWREVPPRICSERFTFKGTDNIGEMAVIAKAYPIVPQVIVYFNELLNHAKKEEKFYVETD</sequence>